<organism evidence="3 4">
    <name type="scientific">Candidatus Anaerobiospirillum pullicola</name>
    <dbReference type="NCBI Taxonomy" id="2838451"/>
    <lineage>
        <taxon>Bacteria</taxon>
        <taxon>Pseudomonadati</taxon>
        <taxon>Pseudomonadota</taxon>
        <taxon>Gammaproteobacteria</taxon>
        <taxon>Aeromonadales</taxon>
        <taxon>Succinivibrionaceae</taxon>
        <taxon>Anaerobiospirillum</taxon>
    </lineage>
</organism>
<feature type="transmembrane region" description="Helical" evidence="2">
    <location>
        <begin position="114"/>
        <end position="135"/>
    </location>
</feature>
<evidence type="ECO:0000313" key="3">
    <source>
        <dbReference type="EMBL" id="MBU3845193.1"/>
    </source>
</evidence>
<reference evidence="3" key="2">
    <citation type="submission" date="2021-04" db="EMBL/GenBank/DDBJ databases">
        <authorList>
            <person name="Gilroy R."/>
        </authorList>
    </citation>
    <scope>NUCLEOTIDE SEQUENCE</scope>
    <source>
        <strain evidence="3">378</strain>
    </source>
</reference>
<keyword evidence="2" id="KW-0472">Membrane</keyword>
<dbReference type="AlphaFoldDB" id="A0A948TIF0"/>
<name>A0A948TIF0_9GAMM</name>
<gene>
    <name evidence="3" type="ORF">H9847_10105</name>
</gene>
<evidence type="ECO:0000256" key="1">
    <source>
        <dbReference type="SAM" id="MobiDB-lite"/>
    </source>
</evidence>
<dbReference type="Proteomes" id="UP000733611">
    <property type="component" value="Unassembled WGS sequence"/>
</dbReference>
<comment type="caution">
    <text evidence="3">The sequence shown here is derived from an EMBL/GenBank/DDBJ whole genome shotgun (WGS) entry which is preliminary data.</text>
</comment>
<dbReference type="InterPro" id="IPR007039">
    <property type="entry name" value="TrbC/VirB2"/>
</dbReference>
<evidence type="ECO:0000313" key="4">
    <source>
        <dbReference type="Proteomes" id="UP000733611"/>
    </source>
</evidence>
<proteinExistence type="predicted"/>
<accession>A0A948TIF0</accession>
<reference evidence="3" key="1">
    <citation type="journal article" date="2021" name="PeerJ">
        <title>Extensive microbial diversity within the chicken gut microbiome revealed by metagenomics and culture.</title>
        <authorList>
            <person name="Gilroy R."/>
            <person name="Ravi A."/>
            <person name="Getino M."/>
            <person name="Pursley I."/>
            <person name="Horton D.L."/>
            <person name="Alikhan N.F."/>
            <person name="Baker D."/>
            <person name="Gharbi K."/>
            <person name="Hall N."/>
            <person name="Watson M."/>
            <person name="Adriaenssens E.M."/>
            <person name="Foster-Nyarko E."/>
            <person name="Jarju S."/>
            <person name="Secka A."/>
            <person name="Antonio M."/>
            <person name="Oren A."/>
            <person name="Chaudhuri R.R."/>
            <person name="La Ragione R."/>
            <person name="Hildebrand F."/>
            <person name="Pallen M.J."/>
        </authorList>
    </citation>
    <scope>NUCLEOTIDE SEQUENCE</scope>
    <source>
        <strain evidence="3">378</strain>
    </source>
</reference>
<feature type="region of interest" description="Disordered" evidence="1">
    <location>
        <begin position="145"/>
        <end position="179"/>
    </location>
</feature>
<feature type="transmembrane region" description="Helical" evidence="2">
    <location>
        <begin position="80"/>
        <end position="102"/>
    </location>
</feature>
<dbReference type="EMBL" id="JAHLFE010000208">
    <property type="protein sequence ID" value="MBU3845193.1"/>
    <property type="molecule type" value="Genomic_DNA"/>
</dbReference>
<keyword evidence="2" id="KW-1133">Transmembrane helix</keyword>
<protein>
    <submittedName>
        <fullName evidence="3">TrbC/VirB2 family protein</fullName>
    </submittedName>
</protein>
<feature type="region of interest" description="Disordered" evidence="1">
    <location>
        <begin position="217"/>
        <end position="241"/>
    </location>
</feature>
<dbReference type="Pfam" id="PF04956">
    <property type="entry name" value="TrbC"/>
    <property type="match status" value="1"/>
</dbReference>
<feature type="transmembrane region" description="Helical" evidence="2">
    <location>
        <begin position="39"/>
        <end position="60"/>
    </location>
</feature>
<sequence length="372" mass="39832">MKEILPVTLWSSVTSNLALRLNEALRSLARSPWQWRSSLLLWFSALLCLSLLPEVAWASSAGGTSVLPYEQWLSILQKSLTGPVAFSVSLIGIVTCGATLILGGGEISHFMRTLIYIVLVMTLLVGANALMNNFFNGASIGSNTTDMTTEPPEQAPFDNAAAATQSAASSSVPSPSSRAVRPVALHPSVFAPPETSLALVTAAGDTAMLLASTTESAPYQRPTFDPNAAPAPAPHAPNQAMRPENADQLWHDLDQTRSALDRWSMVLGSIVDAHQEQGPSALSTASSEQSLSVPVLTAALDLPAVMQELRLQPVQTFSSYQVAPSSQLQVMPLPEVESTEPNSMLEEQELWQQLMNSVQGDFNEPSQQLLVS</sequence>
<feature type="compositionally biased region" description="Low complexity" evidence="1">
    <location>
        <begin position="160"/>
        <end position="179"/>
    </location>
</feature>
<keyword evidence="2" id="KW-0812">Transmembrane</keyword>
<evidence type="ECO:0000256" key="2">
    <source>
        <dbReference type="SAM" id="Phobius"/>
    </source>
</evidence>